<feature type="domain" description="tRNA-splicing endonuclease subunit Sen54 N-terminal" evidence="4">
    <location>
        <begin position="65"/>
        <end position="125"/>
    </location>
</feature>
<gene>
    <name evidence="5" type="ORF">IFM89_000539</name>
</gene>
<dbReference type="OrthoDB" id="408683at2759"/>
<dbReference type="PANTHER" id="PTHR21027:SF1">
    <property type="entry name" value="TRNA-SPLICING ENDONUCLEASE SUBUNIT SEN54"/>
    <property type="match status" value="1"/>
</dbReference>
<feature type="region of interest" description="Disordered" evidence="3">
    <location>
        <begin position="179"/>
        <end position="203"/>
    </location>
</feature>
<sequence>MMKTLDCLSSSFSSSSWMKDFGLDREDKGGKAAESAQSLLHFQCIRKEVSMSTIAIRWALSLSNSEPKLQFRKDNYKARWDAELGMAEVIEKKGVMWKTMGIFRKSKHYFSIEETLFLAERGALLLQDEKDTILSQKDIYKMVAEANDGCCWESFKAFRHLKSLGYIVARHGVPWTSKNDNKSCKPTRPQGIPESDAVSGREMKDTTSVSSLLQSMQINNLKPAFDVYLPNSNFRISSLGDPNFVPCIARDPPSKIEIENLERRCNGVPLKICNVEHGRVSFFSFNKTELPVLP</sequence>
<accession>A0A835LGJ2</accession>
<keyword evidence="2" id="KW-0819">tRNA processing</keyword>
<dbReference type="PANTHER" id="PTHR21027">
    <property type="entry name" value="TRNA-SPLICING ENDONUCLEASE SUBUNIT SEN54"/>
    <property type="match status" value="1"/>
</dbReference>
<evidence type="ECO:0000256" key="1">
    <source>
        <dbReference type="ARBA" id="ARBA00005736"/>
    </source>
</evidence>
<dbReference type="Pfam" id="PF12928">
    <property type="entry name" value="tRNA_int_end_N2"/>
    <property type="match status" value="1"/>
</dbReference>
<dbReference type="EMBL" id="JADFTS010000008">
    <property type="protein sequence ID" value="KAF9590994.1"/>
    <property type="molecule type" value="Genomic_DNA"/>
</dbReference>
<comment type="caution">
    <text evidence="5">The sequence shown here is derived from an EMBL/GenBank/DDBJ whole genome shotgun (WGS) entry which is preliminary data.</text>
</comment>
<dbReference type="Proteomes" id="UP000631114">
    <property type="component" value="Unassembled WGS sequence"/>
</dbReference>
<evidence type="ECO:0000313" key="5">
    <source>
        <dbReference type="EMBL" id="KAF9590994.1"/>
    </source>
</evidence>
<reference evidence="5 6" key="1">
    <citation type="submission" date="2020-10" db="EMBL/GenBank/DDBJ databases">
        <title>The Coptis chinensis genome and diversification of protoberbering-type alkaloids.</title>
        <authorList>
            <person name="Wang B."/>
            <person name="Shu S."/>
            <person name="Song C."/>
            <person name="Liu Y."/>
        </authorList>
    </citation>
    <scope>NUCLEOTIDE SEQUENCE [LARGE SCALE GENOMIC DNA]</scope>
    <source>
        <strain evidence="5">HL-2020</strain>
        <tissue evidence="5">Leaf</tissue>
    </source>
</reference>
<organism evidence="5 6">
    <name type="scientific">Coptis chinensis</name>
    <dbReference type="NCBI Taxonomy" id="261450"/>
    <lineage>
        <taxon>Eukaryota</taxon>
        <taxon>Viridiplantae</taxon>
        <taxon>Streptophyta</taxon>
        <taxon>Embryophyta</taxon>
        <taxon>Tracheophyta</taxon>
        <taxon>Spermatophyta</taxon>
        <taxon>Magnoliopsida</taxon>
        <taxon>Ranunculales</taxon>
        <taxon>Ranunculaceae</taxon>
        <taxon>Coptidoideae</taxon>
        <taxon>Coptis</taxon>
    </lineage>
</organism>
<dbReference type="InterPro" id="IPR024336">
    <property type="entry name" value="tRNA_splic_suSen54_N"/>
</dbReference>
<name>A0A835LGJ2_9MAGN</name>
<protein>
    <recommendedName>
        <fullName evidence="4">tRNA-splicing endonuclease subunit Sen54 N-terminal domain-containing protein</fullName>
    </recommendedName>
</protein>
<dbReference type="GO" id="GO:0000379">
    <property type="term" value="P:tRNA-type intron splice site recognition and cleavage"/>
    <property type="evidence" value="ECO:0007669"/>
    <property type="project" value="TreeGrafter"/>
</dbReference>
<evidence type="ECO:0000256" key="3">
    <source>
        <dbReference type="SAM" id="MobiDB-lite"/>
    </source>
</evidence>
<dbReference type="GO" id="GO:0000214">
    <property type="term" value="C:tRNA-intron endonuclease complex"/>
    <property type="evidence" value="ECO:0007669"/>
    <property type="project" value="TreeGrafter"/>
</dbReference>
<evidence type="ECO:0000256" key="2">
    <source>
        <dbReference type="ARBA" id="ARBA00022694"/>
    </source>
</evidence>
<dbReference type="InterPro" id="IPR024337">
    <property type="entry name" value="tRNA_splic_suSen54"/>
</dbReference>
<keyword evidence="6" id="KW-1185">Reference proteome</keyword>
<evidence type="ECO:0000313" key="6">
    <source>
        <dbReference type="Proteomes" id="UP000631114"/>
    </source>
</evidence>
<proteinExistence type="inferred from homology"/>
<comment type="similarity">
    <text evidence="1">Belongs to the SEN54 family.</text>
</comment>
<dbReference type="AlphaFoldDB" id="A0A835LGJ2"/>
<evidence type="ECO:0000259" key="4">
    <source>
        <dbReference type="Pfam" id="PF12928"/>
    </source>
</evidence>